<sequence length="656" mass="72408" precursor="true">MIKICYSSLDGRVKEIKRIAWRVLIFAMLLMLISCSNSTNYAVSIKQIDCEGSTCNLRLEISEDGLSLPEFLITLDRPPVDGSDGIRIKGTEISLDLKEAGSHTIFVTLVDGKRFLSTPVSKEVIINLNPPDAPDLTWSLSQGELKLSLRSDSSDSVTDYRILVNNVLHSSTQGTFSFPVDRDAHYVIQAFSVAGNLRSDPSILDLKLSEDFAPEVELTSVLPFTNGAVDITVVDDWDRTNDLSIKAFLEESNILLLFDGNRLIPEIPLPEGINTLVVRVADSSGNVTELKRELKTVRKTSVEIPELYIEEGTIRNARWTTPKGMVELQRYIDGEWITLSTHSSEEESSIIAKDSISEKGDLYRIVVDSDNEKLLPSVPVFAKESLFRRFSTEFISSFLGMDALLVGGNSYRFYGNIVVRENTVMRVESGTSLTIPRGNTLLVSGVLDLEGWKDRIKVNPGGSSGTIEVTNNGVLIARSVDFNNSTVSIENAAVAVFEDCTLSGDLKISGARTVQIYNSQFSGDMEIENVRELLVHQSDFSGSSLVLSGLGRVLLSRSSLRFHSLEIVDSRLEAYESLFEAEGLFVRKTSHLLQTRGALIETEISVSGASSIHIEEPNLTGDVKIELRDLSRLSLQKDFEGSIEIVSDEKSAIKVF</sequence>
<dbReference type="EMBL" id="CP003532">
    <property type="protein sequence ID" value="AFK05781.1"/>
    <property type="molecule type" value="Genomic_DNA"/>
</dbReference>
<proteinExistence type="predicted"/>
<keyword evidence="1" id="KW-1133">Transmembrane helix</keyword>
<accession>I2F1H8</accession>
<dbReference type="HOGENOM" id="CLU_417861_0_0_0"/>
<dbReference type="AlphaFoldDB" id="I2F1H8"/>
<keyword evidence="1" id="KW-0472">Membrane</keyword>
<dbReference type="eggNOG" id="ENOG5033QX0">
    <property type="taxonomic scope" value="Bacteria"/>
</dbReference>
<evidence type="ECO:0000313" key="2">
    <source>
        <dbReference type="EMBL" id="AFK05781.1"/>
    </source>
</evidence>
<name>I2F1H8_9BACT</name>
<protein>
    <submittedName>
        <fullName evidence="2">Uncharacterized protein</fullName>
    </submittedName>
</protein>
<gene>
    <name evidence="2" type="ORF">Theba_0027</name>
</gene>
<dbReference type="Proteomes" id="UP000002881">
    <property type="component" value="Chromosome"/>
</dbReference>
<reference evidence="2 3" key="1">
    <citation type="journal article" date="2012" name="Genome Biol. Evol.">
        <title>Genome Sequence of the Mesophilic Thermotogales Bacterium Mesotoga prima MesG1.Ag.4.2 Reveals the Largest Thermotogales Genome To Date.</title>
        <authorList>
            <person name="Zhaxybayeva O."/>
            <person name="Swithers K.S."/>
            <person name="Foght J."/>
            <person name="Green A.G."/>
            <person name="Bruce D."/>
            <person name="Detter C."/>
            <person name="Han S."/>
            <person name="Teshima H."/>
            <person name="Han J."/>
            <person name="Woyke T."/>
            <person name="Pitluck S."/>
            <person name="Nolan M."/>
            <person name="Ivanova N."/>
            <person name="Pati A."/>
            <person name="Land M.L."/>
            <person name="Dlutek M."/>
            <person name="Doolittle W.F."/>
            <person name="Noll K.M."/>
            <person name="Nesbo C.L."/>
        </authorList>
    </citation>
    <scope>NUCLEOTIDE SEQUENCE [LARGE SCALE GENOMIC DNA]</scope>
    <source>
        <strain evidence="3">mesG1.Ag.4.2</strain>
    </source>
</reference>
<dbReference type="KEGG" id="mpg:Theba_0027"/>
<dbReference type="PROSITE" id="PS51257">
    <property type="entry name" value="PROKAR_LIPOPROTEIN"/>
    <property type="match status" value="1"/>
</dbReference>
<organism evidence="2 3">
    <name type="scientific">Mesotoga prima MesG1.Ag.4.2</name>
    <dbReference type="NCBI Taxonomy" id="660470"/>
    <lineage>
        <taxon>Bacteria</taxon>
        <taxon>Thermotogati</taxon>
        <taxon>Thermotogota</taxon>
        <taxon>Thermotogae</taxon>
        <taxon>Kosmotogales</taxon>
        <taxon>Kosmotogaceae</taxon>
        <taxon>Mesotoga</taxon>
    </lineage>
</organism>
<dbReference type="GeneID" id="87105899"/>
<evidence type="ECO:0000313" key="3">
    <source>
        <dbReference type="Proteomes" id="UP000002881"/>
    </source>
</evidence>
<keyword evidence="3" id="KW-1185">Reference proteome</keyword>
<keyword evidence="1" id="KW-0812">Transmembrane</keyword>
<dbReference type="RefSeq" id="WP_014729961.1">
    <property type="nucleotide sequence ID" value="NC_017934.1"/>
</dbReference>
<evidence type="ECO:0000256" key="1">
    <source>
        <dbReference type="SAM" id="Phobius"/>
    </source>
</evidence>
<dbReference type="STRING" id="660470.Theba_0027"/>
<feature type="transmembrane region" description="Helical" evidence="1">
    <location>
        <begin position="21"/>
        <end position="43"/>
    </location>
</feature>